<dbReference type="HOGENOM" id="CLU_1132790_0_0_0"/>
<gene>
    <name evidence="3" type="ordered locus">PSMK_09950</name>
</gene>
<evidence type="ECO:0000313" key="3">
    <source>
        <dbReference type="EMBL" id="BAM03154.1"/>
    </source>
</evidence>
<protein>
    <submittedName>
        <fullName evidence="3">Uncharacterized protein</fullName>
    </submittedName>
</protein>
<dbReference type="RefSeq" id="WP_014436373.1">
    <property type="nucleotide sequence ID" value="NC_017080.1"/>
</dbReference>
<feature type="compositionally biased region" description="Gly residues" evidence="1">
    <location>
        <begin position="80"/>
        <end position="89"/>
    </location>
</feature>
<dbReference type="KEGG" id="phm:PSMK_09950"/>
<keyword evidence="4" id="KW-1185">Reference proteome</keyword>
<reference evidence="3 4" key="1">
    <citation type="submission" date="2012-02" db="EMBL/GenBank/DDBJ databases">
        <title>Complete genome sequence of Phycisphaera mikurensis NBRC 102666.</title>
        <authorList>
            <person name="Ankai A."/>
            <person name="Hosoyama A."/>
            <person name="Terui Y."/>
            <person name="Sekine M."/>
            <person name="Fukai R."/>
            <person name="Kato Y."/>
            <person name="Nakamura S."/>
            <person name="Yamada-Narita S."/>
            <person name="Kawakoshi A."/>
            <person name="Fukunaga Y."/>
            <person name="Yamazaki S."/>
            <person name="Fujita N."/>
        </authorList>
    </citation>
    <scope>NUCLEOTIDE SEQUENCE [LARGE SCALE GENOMIC DNA]</scope>
    <source>
        <strain evidence="4">NBRC 102666 / KCTC 22515 / FYK2301M01</strain>
    </source>
</reference>
<proteinExistence type="predicted"/>
<name>I0ID16_PHYMF</name>
<dbReference type="AlphaFoldDB" id="I0ID16"/>
<feature type="signal peptide" evidence="2">
    <location>
        <begin position="1"/>
        <end position="30"/>
    </location>
</feature>
<evidence type="ECO:0000256" key="2">
    <source>
        <dbReference type="SAM" id="SignalP"/>
    </source>
</evidence>
<feature type="chain" id="PRO_5003629106" evidence="2">
    <location>
        <begin position="31"/>
        <end position="245"/>
    </location>
</feature>
<evidence type="ECO:0000256" key="1">
    <source>
        <dbReference type="SAM" id="MobiDB-lite"/>
    </source>
</evidence>
<dbReference type="Proteomes" id="UP000007881">
    <property type="component" value="Chromosome"/>
</dbReference>
<dbReference type="STRING" id="1142394.PSMK_09950"/>
<sequence>MPRLRSQPALLPLVAAAACASLAAAGPASAPAVAYHEDFANGTGSPRPLAAVGWSYHLGNEGHDQADNAATASLVSPEAGSGGEGGGESEPGFLSNTLGPAAPGGDPWWNGFTHYLTEEVAIDLSSTPLADASVDAQLSQADAVRFTARVDGRWFATAEAFRPAAAARGRAFASAATRHTLDVAGRAWVPLSFLPGTTMGLDTAAPPVALPAGTLDAAGLLLQPTGHESFDDFTLRVTSLPAEPG</sequence>
<dbReference type="PROSITE" id="PS51257">
    <property type="entry name" value="PROKAR_LIPOPROTEIN"/>
    <property type="match status" value="1"/>
</dbReference>
<accession>I0ID16</accession>
<dbReference type="EMBL" id="AP012338">
    <property type="protein sequence ID" value="BAM03154.1"/>
    <property type="molecule type" value="Genomic_DNA"/>
</dbReference>
<feature type="region of interest" description="Disordered" evidence="1">
    <location>
        <begin position="75"/>
        <end position="100"/>
    </location>
</feature>
<keyword evidence="2" id="KW-0732">Signal</keyword>
<organism evidence="3 4">
    <name type="scientific">Phycisphaera mikurensis (strain NBRC 102666 / KCTC 22515 / FYK2301M01)</name>
    <dbReference type="NCBI Taxonomy" id="1142394"/>
    <lineage>
        <taxon>Bacteria</taxon>
        <taxon>Pseudomonadati</taxon>
        <taxon>Planctomycetota</taxon>
        <taxon>Phycisphaerae</taxon>
        <taxon>Phycisphaerales</taxon>
        <taxon>Phycisphaeraceae</taxon>
        <taxon>Phycisphaera</taxon>
    </lineage>
</organism>
<evidence type="ECO:0000313" key="4">
    <source>
        <dbReference type="Proteomes" id="UP000007881"/>
    </source>
</evidence>